<reference evidence="3 4" key="1">
    <citation type="submission" date="2019-07" db="EMBL/GenBank/DDBJ databases">
        <title>Whole genome shotgun sequence of Cellulomonas terrae NBRC 100819.</title>
        <authorList>
            <person name="Hosoyama A."/>
            <person name="Uohara A."/>
            <person name="Ohji S."/>
            <person name="Ichikawa N."/>
        </authorList>
    </citation>
    <scope>NUCLEOTIDE SEQUENCE [LARGE SCALE GENOMIC DNA]</scope>
    <source>
        <strain evidence="3 4">NBRC 100819</strain>
    </source>
</reference>
<protein>
    <recommendedName>
        <fullName evidence="2">eCIS core domain-containing protein</fullName>
    </recommendedName>
</protein>
<dbReference type="Pfam" id="PF13699">
    <property type="entry name" value="eCIS_core"/>
    <property type="match status" value="1"/>
</dbReference>
<accession>A0A511JHI3</accession>
<dbReference type="EMBL" id="BJWH01000003">
    <property type="protein sequence ID" value="GEL97434.1"/>
    <property type="molecule type" value="Genomic_DNA"/>
</dbReference>
<feature type="compositionally biased region" description="Low complexity" evidence="1">
    <location>
        <begin position="307"/>
        <end position="319"/>
    </location>
</feature>
<feature type="domain" description="eCIS core" evidence="2">
    <location>
        <begin position="30"/>
        <end position="96"/>
    </location>
</feature>
<proteinExistence type="predicted"/>
<organism evidence="3 4">
    <name type="scientific">Cellulomonas terrae</name>
    <dbReference type="NCBI Taxonomy" id="311234"/>
    <lineage>
        <taxon>Bacteria</taxon>
        <taxon>Bacillati</taxon>
        <taxon>Actinomycetota</taxon>
        <taxon>Actinomycetes</taxon>
        <taxon>Micrococcales</taxon>
        <taxon>Cellulomonadaceae</taxon>
        <taxon>Cellulomonas</taxon>
    </lineage>
</organism>
<comment type="caution">
    <text evidence="3">The sequence shown here is derived from an EMBL/GenBank/DDBJ whole genome shotgun (WGS) entry which is preliminary data.</text>
</comment>
<name>A0A511JHI3_9CELL</name>
<dbReference type="InterPro" id="IPR025295">
    <property type="entry name" value="eCIS_core_dom"/>
</dbReference>
<dbReference type="Proteomes" id="UP000321049">
    <property type="component" value="Unassembled WGS sequence"/>
</dbReference>
<evidence type="ECO:0000313" key="4">
    <source>
        <dbReference type="Proteomes" id="UP000321049"/>
    </source>
</evidence>
<sequence>MTSPGREQRRSVEEVAADTVTGARPGALPHRARLERAFVGHDLSSIRVADTGGGADGRRRVQAHAFAYGEAVSLPADASPGLVAHEVVHVLQNRSGTVRDGAAAEAEAGRLSARAVGGHAVGHELAPARRGTGALVLHRAPNQAGTTDPSHVLDWVSAHEGDGSVVAVLNALSDAHAGNTDRYFYTDTYGWVDIRHFAAAARMAVSAGSVVAEGLGLGNEVVQWLSEWGDSYRSGFSPEDVPSNAAGGEFGDDFVGSVEGESLHDALQRWMTHAGARPASDAAAHRDALPATDPAERGGAARGSSNASRTQSTASGAAQASVDAAEQGFMSLFDWRNYARMYGLQVP</sequence>
<feature type="region of interest" description="Disordered" evidence="1">
    <location>
        <begin position="274"/>
        <end position="319"/>
    </location>
</feature>
<evidence type="ECO:0000313" key="3">
    <source>
        <dbReference type="EMBL" id="GEL97434.1"/>
    </source>
</evidence>
<gene>
    <name evidence="3" type="ORF">CTE05_09810</name>
</gene>
<keyword evidence="4" id="KW-1185">Reference proteome</keyword>
<dbReference type="RefSeq" id="WP_186814740.1">
    <property type="nucleotide sequence ID" value="NZ_BJWH01000003.1"/>
</dbReference>
<evidence type="ECO:0000256" key="1">
    <source>
        <dbReference type="SAM" id="MobiDB-lite"/>
    </source>
</evidence>
<evidence type="ECO:0000259" key="2">
    <source>
        <dbReference type="Pfam" id="PF13699"/>
    </source>
</evidence>
<dbReference type="AlphaFoldDB" id="A0A511JHI3"/>